<organism evidence="1">
    <name type="scientific">Rhodopseudomonas palustris (strain BisB18)</name>
    <dbReference type="NCBI Taxonomy" id="316056"/>
    <lineage>
        <taxon>Bacteria</taxon>
        <taxon>Pseudomonadati</taxon>
        <taxon>Pseudomonadota</taxon>
        <taxon>Alphaproteobacteria</taxon>
        <taxon>Hyphomicrobiales</taxon>
        <taxon>Nitrobacteraceae</taxon>
        <taxon>Rhodopseudomonas</taxon>
    </lineage>
</organism>
<reference evidence="1" key="1">
    <citation type="submission" date="2006-03" db="EMBL/GenBank/DDBJ databases">
        <title>Complete sequence of Rhodopseudomonas palustris BisB18.</title>
        <authorList>
            <consortium name="US DOE Joint Genome Institute"/>
            <person name="Copeland A."/>
            <person name="Lucas S."/>
            <person name="Lapidus A."/>
            <person name="Barry K."/>
            <person name="Detter J.C."/>
            <person name="Glavina del Rio T."/>
            <person name="Hammon N."/>
            <person name="Israni S."/>
            <person name="Dalin E."/>
            <person name="Tice H."/>
            <person name="Pitluck S."/>
            <person name="Chain P."/>
            <person name="Malfatti S."/>
            <person name="Shin M."/>
            <person name="Vergez L."/>
            <person name="Schmutz J."/>
            <person name="Larimer F."/>
            <person name="Land M."/>
            <person name="Hauser L."/>
            <person name="Pelletier D.A."/>
            <person name="Kyrpides N."/>
            <person name="Anderson I."/>
            <person name="Oda Y."/>
            <person name="Harwood C.S."/>
            <person name="Richardson P."/>
        </authorList>
    </citation>
    <scope>NUCLEOTIDE SEQUENCE [LARGE SCALE GENOMIC DNA]</scope>
    <source>
        <strain evidence="1">BisB18</strain>
    </source>
</reference>
<dbReference type="OrthoDB" id="8127035at2"/>
<dbReference type="AlphaFoldDB" id="Q217Y0"/>
<dbReference type="InterPro" id="IPR022268">
    <property type="entry name" value="CHP03809"/>
</dbReference>
<sequence>MIEQSDVTRGRAVVERWCILAEQRLEYLTELFETGRWRRYHSELDFLDNIQEAKLAVQTWRGLLTREATANNQPVDLSWLGVNSKLKPRQSVLPSEAPATWTAPRHPAAVQYTAPVAPVERTEPVAAAADEDAAEPVSWERQLDLVVMQQRYPLLRPAL</sequence>
<protein>
    <recommendedName>
        <fullName evidence="2">TIGR03809 family protein</fullName>
    </recommendedName>
</protein>
<dbReference type="eggNOG" id="ENOG502ZHUH">
    <property type="taxonomic scope" value="Bacteria"/>
</dbReference>
<evidence type="ECO:0008006" key="2">
    <source>
        <dbReference type="Google" id="ProtNLM"/>
    </source>
</evidence>
<dbReference type="KEGG" id="rpc:RPC_1747"/>
<dbReference type="HOGENOM" id="CLU_109797_0_0_5"/>
<gene>
    <name evidence="1" type="ordered locus">RPC_1747</name>
</gene>
<dbReference type="EMBL" id="CP000301">
    <property type="protein sequence ID" value="ABD87306.1"/>
    <property type="molecule type" value="Genomic_DNA"/>
</dbReference>
<name>Q217Y0_RHOPB</name>
<dbReference type="NCBIfam" id="TIGR03809">
    <property type="entry name" value="TIGR03809 family protein"/>
    <property type="match status" value="1"/>
</dbReference>
<dbReference type="RefSeq" id="WP_011472210.1">
    <property type="nucleotide sequence ID" value="NC_007925.1"/>
</dbReference>
<evidence type="ECO:0000313" key="1">
    <source>
        <dbReference type="EMBL" id="ABD87306.1"/>
    </source>
</evidence>
<proteinExistence type="predicted"/>
<accession>Q217Y0</accession>